<dbReference type="Proteomes" id="UP000669133">
    <property type="component" value="Unassembled WGS sequence"/>
</dbReference>
<evidence type="ECO:0000256" key="8">
    <source>
        <dbReference type="RuleBase" id="RU368083"/>
    </source>
</evidence>
<comment type="pathway">
    <text evidence="7 8">Steroid metabolism; ergosterol biosynthesis.</text>
</comment>
<evidence type="ECO:0000256" key="5">
    <source>
        <dbReference type="ARBA" id="ARBA00022989"/>
    </source>
</evidence>
<comment type="caution">
    <text evidence="9">The sequence shown here is derived from an EMBL/GenBank/DDBJ whole genome shotgun (WGS) entry which is preliminary data.</text>
</comment>
<evidence type="ECO:0000256" key="7">
    <source>
        <dbReference type="ARBA" id="ARBA00029435"/>
    </source>
</evidence>
<keyword evidence="4" id="KW-0256">Endoplasmic reticulum</keyword>
<evidence type="ECO:0000256" key="1">
    <source>
        <dbReference type="ARBA" id="ARBA00004586"/>
    </source>
</evidence>
<comment type="subcellular location">
    <subcellularLocation>
        <location evidence="1">Endoplasmic reticulum membrane</location>
    </subcellularLocation>
</comment>
<dbReference type="EC" id="5.-.-.-" evidence="8"/>
<dbReference type="AlphaFoldDB" id="A0A8H8DCG8"/>
<dbReference type="PANTHER" id="PTHR10868">
    <property type="entry name" value="SIGMA 1-TYPE OPIOID RECEPTOR-RELATED"/>
    <property type="match status" value="1"/>
</dbReference>
<dbReference type="InterPro" id="IPR006716">
    <property type="entry name" value="ERG2_sigma1_rcpt-like"/>
</dbReference>
<dbReference type="EMBL" id="JAEOAQ010000002">
    <property type="protein sequence ID" value="KAG5420769.1"/>
    <property type="molecule type" value="Genomic_DNA"/>
</dbReference>
<evidence type="ECO:0000256" key="2">
    <source>
        <dbReference type="ARBA" id="ARBA00007141"/>
    </source>
</evidence>
<evidence type="ECO:0000256" key="6">
    <source>
        <dbReference type="ARBA" id="ARBA00023136"/>
    </source>
</evidence>
<dbReference type="GO" id="GO:0005789">
    <property type="term" value="C:endoplasmic reticulum membrane"/>
    <property type="evidence" value="ECO:0007669"/>
    <property type="project" value="UniProtKB-SubCell"/>
</dbReference>
<evidence type="ECO:0000313" key="9">
    <source>
        <dbReference type="EMBL" id="KAG5420769.1"/>
    </source>
</evidence>
<reference evidence="9 10" key="1">
    <citation type="submission" date="2020-12" db="EMBL/GenBank/DDBJ databases">
        <title>Effect of drift, selection, and recombination on the evolution of hybrid genomes in Candida yeast pathogens.</title>
        <authorList>
            <person name="Mixao V."/>
            <person name="Ksiezopolska E."/>
            <person name="Saus E."/>
            <person name="Boekhout T."/>
            <person name="Gacser A."/>
            <person name="Gabaldon T."/>
        </authorList>
    </citation>
    <scope>NUCLEOTIDE SEQUENCE [LARGE SCALE GENOMIC DNA]</scope>
    <source>
        <strain evidence="9 10">BP57</strain>
    </source>
</reference>
<name>A0A8H8DCG8_9ASCO</name>
<comment type="similarity">
    <text evidence="2 8">Belongs to the ERG2 family.</text>
</comment>
<evidence type="ECO:0000256" key="3">
    <source>
        <dbReference type="ARBA" id="ARBA00022692"/>
    </source>
</evidence>
<dbReference type="GO" id="GO:0006696">
    <property type="term" value="P:ergosterol biosynthetic process"/>
    <property type="evidence" value="ECO:0007669"/>
    <property type="project" value="TreeGrafter"/>
</dbReference>
<proteinExistence type="inferred from homology"/>
<comment type="function">
    <text evidence="8">Catalyzes the reaction which results in unsaturation at C-7 in the B ring of sterols.</text>
</comment>
<dbReference type="GeneID" id="93651279"/>
<dbReference type="OrthoDB" id="347124at2759"/>
<dbReference type="RefSeq" id="XP_067549885.1">
    <property type="nucleotide sequence ID" value="XM_067691529.1"/>
</dbReference>
<gene>
    <name evidence="9" type="ORF">I9W82_002650</name>
</gene>
<keyword evidence="10" id="KW-1185">Reference proteome</keyword>
<dbReference type="Pfam" id="PF04622">
    <property type="entry name" value="ERG2_Sigma1R"/>
    <property type="match status" value="1"/>
</dbReference>
<evidence type="ECO:0000256" key="4">
    <source>
        <dbReference type="ARBA" id="ARBA00022824"/>
    </source>
</evidence>
<keyword evidence="6" id="KW-0472">Membrane</keyword>
<dbReference type="PANTHER" id="PTHR10868:SF1">
    <property type="entry name" value="SIGMA NON-OPIOID INTRACELLULAR RECEPTOR 1"/>
    <property type="match status" value="1"/>
</dbReference>
<accession>A0A8H8DCG8</accession>
<evidence type="ECO:0000313" key="10">
    <source>
        <dbReference type="Proteomes" id="UP000669133"/>
    </source>
</evidence>
<sequence length="216" mass="24691">MKYLFLLSIPIAIYSISCSLYYNWLPTNFRFDKNVLHRLVQGSIKEHPNNITELMIDLGAKISVEYPGLVNELNFNDWVYNNAGGAMGTMFILHASISEYLIFFGTAIGTEGHTGVHFSEDYFMILQGEERAALAANLEPEVYKPGDCHHLIRGQVKQYAMPGESWALEYAQGWIPSMLFFGFLDTFTSTLDFHTLYLTCYFTGRDMLKNLFKGKF</sequence>
<keyword evidence="3" id="KW-0812">Transmembrane</keyword>
<organism evidence="9 10">
    <name type="scientific">Candida metapsilosis</name>
    <dbReference type="NCBI Taxonomy" id="273372"/>
    <lineage>
        <taxon>Eukaryota</taxon>
        <taxon>Fungi</taxon>
        <taxon>Dikarya</taxon>
        <taxon>Ascomycota</taxon>
        <taxon>Saccharomycotina</taxon>
        <taxon>Pichiomycetes</taxon>
        <taxon>Debaryomycetaceae</taxon>
        <taxon>Candida/Lodderomyces clade</taxon>
        <taxon>Candida</taxon>
    </lineage>
</organism>
<keyword evidence="5" id="KW-1133">Transmembrane helix</keyword>
<protein>
    <recommendedName>
        <fullName evidence="8">C-8 sterol isomerase</fullName>
        <ecNumber evidence="8">5.-.-.-</ecNumber>
    </recommendedName>
    <alternativeName>
        <fullName evidence="8">Delta-8--delta-7 sterol isomerase</fullName>
    </alternativeName>
</protein>
<dbReference type="UniPathway" id="UPA00768"/>